<name>A0A6N4R2L0_9LEPT</name>
<proteinExistence type="predicted"/>
<organism evidence="5 6">
    <name type="scientific">Leptospira yasudae</name>
    <dbReference type="NCBI Taxonomy" id="2202201"/>
    <lineage>
        <taxon>Bacteria</taxon>
        <taxon>Pseudomonadati</taxon>
        <taxon>Spirochaetota</taxon>
        <taxon>Spirochaetia</taxon>
        <taxon>Leptospirales</taxon>
        <taxon>Leptospiraceae</taxon>
        <taxon>Leptospira</taxon>
    </lineage>
</organism>
<dbReference type="Pfam" id="PF13205">
    <property type="entry name" value="Big_5"/>
    <property type="match status" value="1"/>
</dbReference>
<gene>
    <name evidence="5" type="ORF">EHQ83_00540</name>
</gene>
<evidence type="ECO:0000313" key="6">
    <source>
        <dbReference type="Proteomes" id="UP000297613"/>
    </source>
</evidence>
<evidence type="ECO:0000259" key="3">
    <source>
        <dbReference type="Pfam" id="PF13205"/>
    </source>
</evidence>
<dbReference type="PANTHER" id="PTHR35812:SF1">
    <property type="entry name" value="LIPOPROTEIN"/>
    <property type="match status" value="1"/>
</dbReference>
<dbReference type="InterPro" id="IPR032812">
    <property type="entry name" value="SbsA_Ig"/>
</dbReference>
<keyword evidence="1" id="KW-0732">Signal</keyword>
<dbReference type="EMBL" id="RQGM01000004">
    <property type="protein sequence ID" value="TGL89919.1"/>
    <property type="molecule type" value="Genomic_DNA"/>
</dbReference>
<dbReference type="AlphaFoldDB" id="A0A6N4R2L0"/>
<evidence type="ECO:0000256" key="1">
    <source>
        <dbReference type="ARBA" id="ARBA00022729"/>
    </source>
</evidence>
<comment type="caution">
    <text evidence="5">The sequence shown here is derived from an EMBL/GenBank/DDBJ whole genome shotgun (WGS) entry which is preliminary data.</text>
</comment>
<feature type="domain" description="Lcl C-terminal" evidence="2">
    <location>
        <begin position="553"/>
        <end position="684"/>
    </location>
</feature>
<sequence>MLWESSMGQGIKKQHAKLKKEICLLYILFLCWSVAFSNCLVGEGKKGFNFFFLPGSSISNPGDGGIQDTPILTTPTAPQGTISYSSATTFYVSNNAGAIQYYDISWSSSLGAFYELRKGATNCSDGSVHTSGNVTASTSNTDRINASDLSAGSNGIKLCLKSPDGTLAWDNVSITGIRDDVAPSVGFSPAAGTYGSSVPNITLSCNDTGGSGCLGISFRNDGTNPGLAANGTVASGSTGYSSAFAVANNATTDVKAIAVDKAGNVSAVSTSQYIVAVGNPTITINSVSKADMRSVDSSVVKWQSDLAGNYDIRVGGTNCNSGTNGTSLSITGSAAANTEITTTISGAAPLAVGANSIRVCLTTAGSNVGYSGTTINIDNTAPILTSATPSNNSTSLSVDQNTFVFTFNEDMDQSLKPLPEHHDSGVSGNPQIAWPTMAGTWTDARTYSLALNSKLPELHTFYLQFTDTGFKDKAGNAVGTTPVAIVGGVFKFNYKSLTETKVTLVTDTAQTNCYDSSGNAIACAGSGQDSELSVMPYGLGLPTTNPGYPNDRITRDTVNNVIWKTCPPTYVWSGATCVQDAVDPYNAALIARNMGSGILDLTWGDSLEYCLQLNLANSGAGFAGVKRWRLPTLSEQMSILTYEGSIGNETIQNTSFPGFIKNDYQRYWTSTNAVSASIALNGYTGSELGNGSNAWGAWQISVFGGGTHINSKGKATSWNWPNRYMALAMCIAD</sequence>
<evidence type="ECO:0000313" key="5">
    <source>
        <dbReference type="EMBL" id="TGL89919.1"/>
    </source>
</evidence>
<dbReference type="Pfam" id="PF07603">
    <property type="entry name" value="Lcl_C"/>
    <property type="match status" value="1"/>
</dbReference>
<reference evidence="5 6" key="1">
    <citation type="journal article" date="2019" name="PLoS Negl. Trop. Dis.">
        <title>Revisiting the worldwide diversity of Leptospira species in the environment.</title>
        <authorList>
            <person name="Vincent A.T."/>
            <person name="Schiettekatte O."/>
            <person name="Bourhy P."/>
            <person name="Veyrier F.J."/>
            <person name="Picardeau M."/>
        </authorList>
    </citation>
    <scope>NUCLEOTIDE SEQUENCE [LARGE SCALE GENOMIC DNA]</scope>
    <source>
        <strain evidence="5 6">201702445</strain>
    </source>
</reference>
<dbReference type="PANTHER" id="PTHR35812">
    <property type="entry name" value="LIPOPROTEIN"/>
    <property type="match status" value="1"/>
</dbReference>
<dbReference type="Pfam" id="PF13290">
    <property type="entry name" value="CHB_HEX_C_1"/>
    <property type="match status" value="1"/>
</dbReference>
<dbReference type="Proteomes" id="UP000297613">
    <property type="component" value="Unassembled WGS sequence"/>
</dbReference>
<feature type="domain" description="GH29D-like beta-sandwich" evidence="4">
    <location>
        <begin position="189"/>
        <end position="270"/>
    </location>
</feature>
<evidence type="ECO:0000259" key="4">
    <source>
        <dbReference type="Pfam" id="PF13290"/>
    </source>
</evidence>
<feature type="domain" description="SbsA Ig-like" evidence="3">
    <location>
        <begin position="378"/>
        <end position="479"/>
    </location>
</feature>
<dbReference type="InterPro" id="IPR011460">
    <property type="entry name" value="Lcl_C"/>
</dbReference>
<evidence type="ECO:0000259" key="2">
    <source>
        <dbReference type="Pfam" id="PF07603"/>
    </source>
</evidence>
<accession>A0A6N4R2L0</accession>
<protein>
    <submittedName>
        <fullName evidence="5">DUF1566 domain-containing protein</fullName>
    </submittedName>
</protein>
<dbReference type="InterPro" id="IPR059177">
    <property type="entry name" value="GH29D-like_dom"/>
</dbReference>